<gene>
    <name evidence="1" type="ORF">RDB_LOCUS65624</name>
</gene>
<dbReference type="Proteomes" id="UP000663826">
    <property type="component" value="Unassembled WGS sequence"/>
</dbReference>
<organism evidence="1 2">
    <name type="scientific">Rhizoctonia solani</name>
    <dbReference type="NCBI Taxonomy" id="456999"/>
    <lineage>
        <taxon>Eukaryota</taxon>
        <taxon>Fungi</taxon>
        <taxon>Dikarya</taxon>
        <taxon>Basidiomycota</taxon>
        <taxon>Agaricomycotina</taxon>
        <taxon>Agaricomycetes</taxon>
        <taxon>Cantharellales</taxon>
        <taxon>Ceratobasidiaceae</taxon>
        <taxon>Rhizoctonia</taxon>
    </lineage>
</organism>
<evidence type="ECO:0000313" key="2">
    <source>
        <dbReference type="Proteomes" id="UP000663826"/>
    </source>
</evidence>
<proteinExistence type="predicted"/>
<sequence>MMISDRDDRKIGLNSPLVPPQLPPFLASVFKLKPILGHPSREEVKLVHEAIRALNNFMHNLPAELSQYLFDIQMVCYRQKYPINVLPNEAIYEPPSLPGHIPVELKSITGAPSNKEITFIHTALRITESFSNVPSLFDPDLHAQISQHLFDVQLVVEIRDIKDSLKQLNRIMVGTQNSLARGFNSSRKYGYKSISHNIGAHSLINDYGEVPETHHLPTFKNGEYGVHFSLDELDGGVLARYLRFYGLGEELIEEGEELKIKDDMVGNAKELLSERLFLNR</sequence>
<protein>
    <submittedName>
        <fullName evidence="1">Uncharacterized protein</fullName>
    </submittedName>
</protein>
<dbReference type="AlphaFoldDB" id="A0A8H3ATL7"/>
<accession>A0A8H3ATL7</accession>
<name>A0A8H3ATL7_9AGAM</name>
<comment type="caution">
    <text evidence="1">The sequence shown here is derived from an EMBL/GenBank/DDBJ whole genome shotgun (WGS) entry which is preliminary data.</text>
</comment>
<dbReference type="EMBL" id="CAJMWQ010001136">
    <property type="protein sequence ID" value="CAE6437113.1"/>
    <property type="molecule type" value="Genomic_DNA"/>
</dbReference>
<evidence type="ECO:0000313" key="1">
    <source>
        <dbReference type="EMBL" id="CAE6437113.1"/>
    </source>
</evidence>
<reference evidence="1" key="1">
    <citation type="submission" date="2021-01" db="EMBL/GenBank/DDBJ databases">
        <authorList>
            <person name="Kaushik A."/>
        </authorList>
    </citation>
    <scope>NUCLEOTIDE SEQUENCE</scope>
    <source>
        <strain evidence="1">AG1-1B</strain>
    </source>
</reference>